<keyword evidence="2" id="KW-1185">Reference proteome</keyword>
<dbReference type="PANTHER" id="PTHR11439:SF462">
    <property type="match status" value="1"/>
</dbReference>
<accession>A0AAV3P7L0</accession>
<evidence type="ECO:0000313" key="2">
    <source>
        <dbReference type="Proteomes" id="UP001454036"/>
    </source>
</evidence>
<dbReference type="CDD" id="cd09272">
    <property type="entry name" value="RNase_HI_RT_Ty1"/>
    <property type="match status" value="1"/>
</dbReference>
<evidence type="ECO:0000313" key="1">
    <source>
        <dbReference type="EMBL" id="GAA0147674.1"/>
    </source>
</evidence>
<name>A0AAV3P7L0_LITER</name>
<comment type="caution">
    <text evidence="1">The sequence shown here is derived from an EMBL/GenBank/DDBJ whole genome shotgun (WGS) entry which is preliminary data.</text>
</comment>
<gene>
    <name evidence="1" type="ORF">LIER_36563</name>
</gene>
<dbReference type="EMBL" id="BAABME010016841">
    <property type="protein sequence ID" value="GAA0147674.1"/>
    <property type="molecule type" value="Genomic_DNA"/>
</dbReference>
<dbReference type="PANTHER" id="PTHR11439">
    <property type="entry name" value="GAG-POL-RELATED RETROTRANSPOSON"/>
    <property type="match status" value="1"/>
</dbReference>
<sequence>MALEQVQTVTPVLVHRDPIETLGSRCPLDACSSSAQKMVFNLNSWMVFLYGSPVSWKTKKHVTVACSSAEAEYRSMVAVTCELKLLKSLLNNLGISHPTEMTLFCNSQSTLHLAHNPMFHERTKHIEVDYHFLRDDIIDGTICTSYVPTTYRLANIFTKALRKRQFDFLLGKLDIRDLHTPT</sequence>
<organism evidence="1 2">
    <name type="scientific">Lithospermum erythrorhizon</name>
    <name type="common">Purple gromwell</name>
    <name type="synonym">Lithospermum officinale var. erythrorhizon</name>
    <dbReference type="NCBI Taxonomy" id="34254"/>
    <lineage>
        <taxon>Eukaryota</taxon>
        <taxon>Viridiplantae</taxon>
        <taxon>Streptophyta</taxon>
        <taxon>Embryophyta</taxon>
        <taxon>Tracheophyta</taxon>
        <taxon>Spermatophyta</taxon>
        <taxon>Magnoliopsida</taxon>
        <taxon>eudicotyledons</taxon>
        <taxon>Gunneridae</taxon>
        <taxon>Pentapetalae</taxon>
        <taxon>asterids</taxon>
        <taxon>lamiids</taxon>
        <taxon>Boraginales</taxon>
        <taxon>Boraginaceae</taxon>
        <taxon>Boraginoideae</taxon>
        <taxon>Lithospermeae</taxon>
        <taxon>Lithospermum</taxon>
    </lineage>
</organism>
<dbReference type="Proteomes" id="UP001454036">
    <property type="component" value="Unassembled WGS sequence"/>
</dbReference>
<proteinExistence type="predicted"/>
<reference evidence="1 2" key="1">
    <citation type="submission" date="2024-01" db="EMBL/GenBank/DDBJ databases">
        <title>The complete chloroplast genome sequence of Lithospermum erythrorhizon: insights into the phylogenetic relationship among Boraginaceae species and the maternal lineages of purple gromwells.</title>
        <authorList>
            <person name="Okada T."/>
            <person name="Watanabe K."/>
        </authorList>
    </citation>
    <scope>NUCLEOTIDE SEQUENCE [LARGE SCALE GENOMIC DNA]</scope>
</reference>
<dbReference type="AlphaFoldDB" id="A0AAV3P7L0"/>
<protein>
    <submittedName>
        <fullName evidence="1">Uncharacterized protein</fullName>
    </submittedName>
</protein>